<dbReference type="Proteomes" id="UP000270924">
    <property type="component" value="Unassembled WGS sequence"/>
</dbReference>
<dbReference type="InParanoid" id="A0A3P7ENS5"/>
<protein>
    <submittedName>
        <fullName evidence="1">Uncharacterized protein</fullName>
    </submittedName>
</protein>
<organism evidence="1 2">
    <name type="scientific">Wuchereria bancrofti</name>
    <dbReference type="NCBI Taxonomy" id="6293"/>
    <lineage>
        <taxon>Eukaryota</taxon>
        <taxon>Metazoa</taxon>
        <taxon>Ecdysozoa</taxon>
        <taxon>Nematoda</taxon>
        <taxon>Chromadorea</taxon>
        <taxon>Rhabditida</taxon>
        <taxon>Spirurina</taxon>
        <taxon>Spiruromorpha</taxon>
        <taxon>Filarioidea</taxon>
        <taxon>Onchocercidae</taxon>
        <taxon>Wuchereria</taxon>
    </lineage>
</organism>
<reference evidence="1 2" key="1">
    <citation type="submission" date="2018-11" db="EMBL/GenBank/DDBJ databases">
        <authorList>
            <consortium name="Pathogen Informatics"/>
        </authorList>
    </citation>
    <scope>NUCLEOTIDE SEQUENCE [LARGE SCALE GENOMIC DNA]</scope>
</reference>
<sequence length="51" mass="5919">MRDGCNTVEKYVAVAFVIRITNHYFWLLELYPTLSDKCNNLLLLTHKCNSG</sequence>
<evidence type="ECO:0000313" key="2">
    <source>
        <dbReference type="Proteomes" id="UP000270924"/>
    </source>
</evidence>
<proteinExistence type="predicted"/>
<accession>A0A3P7ENS5</accession>
<keyword evidence="2" id="KW-1185">Reference proteome</keyword>
<name>A0A3P7ENS5_WUCBA</name>
<gene>
    <name evidence="1" type="ORF">WBA_LOCUS10055</name>
</gene>
<dbReference type="EMBL" id="UYWW01010964">
    <property type="protein sequence ID" value="VDM18264.1"/>
    <property type="molecule type" value="Genomic_DNA"/>
</dbReference>
<dbReference type="AlphaFoldDB" id="A0A3P7ENS5"/>
<evidence type="ECO:0000313" key="1">
    <source>
        <dbReference type="EMBL" id="VDM18264.1"/>
    </source>
</evidence>